<organism evidence="3 4">
    <name type="scientific">Yanghanlia caeni</name>
    <dbReference type="NCBI Taxonomy" id="3064283"/>
    <lineage>
        <taxon>Bacteria</taxon>
        <taxon>Pseudomonadati</taxon>
        <taxon>Pseudomonadota</taxon>
        <taxon>Betaproteobacteria</taxon>
        <taxon>Burkholderiales</taxon>
        <taxon>Alcaligenaceae</taxon>
        <taxon>Yanghanlia</taxon>
    </lineage>
</organism>
<dbReference type="RefSeq" id="WP_347287209.1">
    <property type="nucleotide sequence ID" value="NZ_JAUZQE010000023.1"/>
</dbReference>
<protein>
    <submittedName>
        <fullName evidence="3">PACE efflux transporter</fullName>
    </submittedName>
</protein>
<keyword evidence="4" id="KW-1185">Reference proteome</keyword>
<dbReference type="EMBL" id="JAUZQE010000023">
    <property type="protein sequence ID" value="MDR4126381.1"/>
    <property type="molecule type" value="Genomic_DNA"/>
</dbReference>
<dbReference type="NCBIfam" id="NF033664">
    <property type="entry name" value="PACE_transport"/>
    <property type="match status" value="1"/>
</dbReference>
<evidence type="ECO:0000259" key="2">
    <source>
        <dbReference type="Pfam" id="PF05232"/>
    </source>
</evidence>
<comment type="caution">
    <text evidence="3">The sequence shown here is derived from an EMBL/GenBank/DDBJ whole genome shotgun (WGS) entry which is preliminary data.</text>
</comment>
<evidence type="ECO:0000313" key="4">
    <source>
        <dbReference type="Proteomes" id="UP001232156"/>
    </source>
</evidence>
<dbReference type="Proteomes" id="UP001232156">
    <property type="component" value="Unassembled WGS sequence"/>
</dbReference>
<keyword evidence="1" id="KW-1133">Transmembrane helix</keyword>
<keyword evidence="1" id="KW-0472">Membrane</keyword>
<accession>A0ABU1D7Q6</accession>
<sequence length="146" mass="16236">MQGWKRRVVFVTLYEGIAIALTGAVLALLGHSLTHSLVASVGASVLAVVWNLIFNGMFEAWERRQSVKGRSLRRRVAHAIGFEGGLVLLIVPFFAWWLNVGLWEAFVLDLGFIVFFLVYTFVFSWCFDKVFGLPASAMPVTVGNAQ</sequence>
<keyword evidence="1" id="KW-0812">Transmembrane</keyword>
<feature type="domain" description="Chlorhexidine efflux transporter" evidence="2">
    <location>
        <begin position="3"/>
        <end position="64"/>
    </location>
</feature>
<evidence type="ECO:0000256" key="1">
    <source>
        <dbReference type="SAM" id="Phobius"/>
    </source>
</evidence>
<dbReference type="InterPro" id="IPR058208">
    <property type="entry name" value="PACE"/>
</dbReference>
<feature type="transmembrane region" description="Helical" evidence="1">
    <location>
        <begin position="37"/>
        <end position="58"/>
    </location>
</feature>
<feature type="transmembrane region" description="Helical" evidence="1">
    <location>
        <begin position="79"/>
        <end position="99"/>
    </location>
</feature>
<proteinExistence type="predicted"/>
<dbReference type="InterPro" id="IPR007896">
    <property type="entry name" value="BTP_bacteria"/>
</dbReference>
<reference evidence="3 4" key="1">
    <citation type="submission" date="2023-08" db="EMBL/GenBank/DDBJ databases">
        <title>Alcaligenaceae gen. nov., a novel taxon isolated from the sludge of Yixing Pesticide Factory.</title>
        <authorList>
            <person name="Ruan L."/>
        </authorList>
    </citation>
    <scope>NUCLEOTIDE SEQUENCE [LARGE SCALE GENOMIC DNA]</scope>
    <source>
        <strain evidence="3 4">LG-2</strain>
    </source>
</reference>
<dbReference type="Pfam" id="PF05232">
    <property type="entry name" value="BTP"/>
    <property type="match status" value="2"/>
</dbReference>
<feature type="domain" description="Chlorhexidine efflux transporter" evidence="2">
    <location>
        <begin position="70"/>
        <end position="132"/>
    </location>
</feature>
<gene>
    <name evidence="3" type="ORF">Q8947_10355</name>
</gene>
<name>A0ABU1D7Q6_9BURK</name>
<feature type="transmembrane region" description="Helical" evidence="1">
    <location>
        <begin position="12"/>
        <end position="31"/>
    </location>
</feature>
<evidence type="ECO:0000313" key="3">
    <source>
        <dbReference type="EMBL" id="MDR4126381.1"/>
    </source>
</evidence>
<feature type="transmembrane region" description="Helical" evidence="1">
    <location>
        <begin position="105"/>
        <end position="127"/>
    </location>
</feature>